<accession>A0ABD3PM19</accession>
<feature type="transmembrane region" description="Helical" evidence="1">
    <location>
        <begin position="37"/>
        <end position="62"/>
    </location>
</feature>
<dbReference type="Proteomes" id="UP001530400">
    <property type="component" value="Unassembled WGS sequence"/>
</dbReference>
<organism evidence="2 3">
    <name type="scientific">Cyclotella atomus</name>
    <dbReference type="NCBI Taxonomy" id="382360"/>
    <lineage>
        <taxon>Eukaryota</taxon>
        <taxon>Sar</taxon>
        <taxon>Stramenopiles</taxon>
        <taxon>Ochrophyta</taxon>
        <taxon>Bacillariophyta</taxon>
        <taxon>Coscinodiscophyceae</taxon>
        <taxon>Thalassiosirophycidae</taxon>
        <taxon>Stephanodiscales</taxon>
        <taxon>Stephanodiscaceae</taxon>
        <taxon>Cyclotella</taxon>
    </lineage>
</organism>
<protein>
    <recommendedName>
        <fullName evidence="4">Methyltransferase type 11 domain-containing protein</fullName>
    </recommendedName>
</protein>
<dbReference type="AlphaFoldDB" id="A0ABD3PM19"/>
<evidence type="ECO:0008006" key="4">
    <source>
        <dbReference type="Google" id="ProtNLM"/>
    </source>
</evidence>
<dbReference type="EMBL" id="JALLPJ020000550">
    <property type="protein sequence ID" value="KAL3788782.1"/>
    <property type="molecule type" value="Genomic_DNA"/>
</dbReference>
<feature type="transmembrane region" description="Helical" evidence="1">
    <location>
        <begin position="6"/>
        <end position="25"/>
    </location>
</feature>
<keyword evidence="1" id="KW-0472">Membrane</keyword>
<keyword evidence="1" id="KW-0812">Transmembrane</keyword>
<reference evidence="2 3" key="1">
    <citation type="submission" date="2024-10" db="EMBL/GenBank/DDBJ databases">
        <title>Updated reference genomes for cyclostephanoid diatoms.</title>
        <authorList>
            <person name="Roberts W.R."/>
            <person name="Alverson A.J."/>
        </authorList>
    </citation>
    <scope>NUCLEOTIDE SEQUENCE [LARGE SCALE GENOMIC DNA]</scope>
    <source>
        <strain evidence="2 3">AJA010-31</strain>
    </source>
</reference>
<keyword evidence="3" id="KW-1185">Reference proteome</keyword>
<dbReference type="Gene3D" id="3.40.50.150">
    <property type="entry name" value="Vaccinia Virus protein VP39"/>
    <property type="match status" value="1"/>
</dbReference>
<dbReference type="PANTHER" id="PTHR45036:SF1">
    <property type="entry name" value="METHYLTRANSFERASE LIKE 7A"/>
    <property type="match status" value="1"/>
</dbReference>
<comment type="caution">
    <text evidence="2">The sequence shown here is derived from an EMBL/GenBank/DDBJ whole genome shotgun (WGS) entry which is preliminary data.</text>
</comment>
<gene>
    <name evidence="2" type="ORF">ACHAWO_008592</name>
</gene>
<evidence type="ECO:0000313" key="2">
    <source>
        <dbReference type="EMBL" id="KAL3788782.1"/>
    </source>
</evidence>
<name>A0ABD3PM19_9STRA</name>
<keyword evidence="1" id="KW-1133">Transmembrane helix</keyword>
<evidence type="ECO:0000256" key="1">
    <source>
        <dbReference type="SAM" id="Phobius"/>
    </source>
</evidence>
<dbReference type="SUPFAM" id="SSF53335">
    <property type="entry name" value="S-adenosyl-L-methionine-dependent methyltransferases"/>
    <property type="match status" value="1"/>
</dbReference>
<dbReference type="InterPro" id="IPR029063">
    <property type="entry name" value="SAM-dependent_MTases_sf"/>
</dbReference>
<dbReference type="InterPro" id="IPR052356">
    <property type="entry name" value="Thiol_S-MT"/>
</dbReference>
<proteinExistence type="predicted"/>
<sequence length="290" mass="32189">MCSTCLSIPTATIKLLATSLALLYGQRSLTSNSTKCTRYLSFIITLLLSLLLSSLAIFLSVLSFNPDFRARNFVNLCVSQNLKASPLDEHRCGILQSGNLSGKVLEFGPGPGTNFKCLENITTSTIEKYVVVEPNTYFEEKLEEEKKKRGLDFPLEFMGIKGENIDIVEEGTFDVVVLTHVLCSVDSVEDVLSNAEEALKPGGRLVFMEHVLAEEGSVLYHFQTQFIAPVLQIVGNGCKFEKLHEVVERYLGDRFDLEITDFDAPMPKFMAFVRPHIKGVAVKKSGAVEH</sequence>
<dbReference type="CDD" id="cd02440">
    <property type="entry name" value="AdoMet_MTases"/>
    <property type="match status" value="1"/>
</dbReference>
<dbReference type="PANTHER" id="PTHR45036">
    <property type="entry name" value="METHYLTRANSFERASE LIKE 7B"/>
    <property type="match status" value="1"/>
</dbReference>
<dbReference type="Pfam" id="PF13489">
    <property type="entry name" value="Methyltransf_23"/>
    <property type="match status" value="1"/>
</dbReference>
<evidence type="ECO:0000313" key="3">
    <source>
        <dbReference type="Proteomes" id="UP001530400"/>
    </source>
</evidence>